<feature type="region of interest" description="Disordered" evidence="1">
    <location>
        <begin position="43"/>
        <end position="85"/>
    </location>
</feature>
<accession>A0A8X6JNZ5</accession>
<organism evidence="2 3">
    <name type="scientific">Nephila pilipes</name>
    <name type="common">Giant wood spider</name>
    <name type="synonym">Nephila maculata</name>
    <dbReference type="NCBI Taxonomy" id="299642"/>
    <lineage>
        <taxon>Eukaryota</taxon>
        <taxon>Metazoa</taxon>
        <taxon>Ecdysozoa</taxon>
        <taxon>Arthropoda</taxon>
        <taxon>Chelicerata</taxon>
        <taxon>Arachnida</taxon>
        <taxon>Araneae</taxon>
        <taxon>Araneomorphae</taxon>
        <taxon>Entelegynae</taxon>
        <taxon>Araneoidea</taxon>
        <taxon>Nephilidae</taxon>
        <taxon>Nephila</taxon>
    </lineage>
</organism>
<reference evidence="2" key="1">
    <citation type="submission" date="2020-08" db="EMBL/GenBank/DDBJ databases">
        <title>Multicomponent nature underlies the extraordinary mechanical properties of spider dragline silk.</title>
        <authorList>
            <person name="Kono N."/>
            <person name="Nakamura H."/>
            <person name="Mori M."/>
            <person name="Yoshida Y."/>
            <person name="Ohtoshi R."/>
            <person name="Malay A.D."/>
            <person name="Moran D.A.P."/>
            <person name="Tomita M."/>
            <person name="Numata K."/>
            <person name="Arakawa K."/>
        </authorList>
    </citation>
    <scope>NUCLEOTIDE SEQUENCE</scope>
</reference>
<dbReference type="AlphaFoldDB" id="A0A8X6JNZ5"/>
<proteinExistence type="predicted"/>
<dbReference type="Proteomes" id="UP000887013">
    <property type="component" value="Unassembled WGS sequence"/>
</dbReference>
<protein>
    <submittedName>
        <fullName evidence="2">Uncharacterized protein</fullName>
    </submittedName>
</protein>
<name>A0A8X6JNZ5_NEPPI</name>
<dbReference type="EMBL" id="BMAW01091113">
    <property type="protein sequence ID" value="GFS48057.1"/>
    <property type="molecule type" value="Genomic_DNA"/>
</dbReference>
<evidence type="ECO:0000313" key="2">
    <source>
        <dbReference type="EMBL" id="GFS48057.1"/>
    </source>
</evidence>
<feature type="compositionally biased region" description="Basic residues" evidence="1">
    <location>
        <begin position="69"/>
        <end position="85"/>
    </location>
</feature>
<keyword evidence="3" id="KW-1185">Reference proteome</keyword>
<comment type="caution">
    <text evidence="2">The sequence shown here is derived from an EMBL/GenBank/DDBJ whole genome shotgun (WGS) entry which is preliminary data.</text>
</comment>
<gene>
    <name evidence="2" type="ORF">NPIL_665211</name>
</gene>
<evidence type="ECO:0000313" key="3">
    <source>
        <dbReference type="Proteomes" id="UP000887013"/>
    </source>
</evidence>
<evidence type="ECO:0000256" key="1">
    <source>
        <dbReference type="SAM" id="MobiDB-lite"/>
    </source>
</evidence>
<sequence>MKYIRTGYTLYRMSTIYEKLVSDYAFISFHSLCNRPTPWSNAPAAHAADHTTEEVEVAQTISTGDKNGFRKKRFPKRNTTHGSKN</sequence>